<feature type="compositionally biased region" description="Acidic residues" evidence="1">
    <location>
        <begin position="1"/>
        <end position="10"/>
    </location>
</feature>
<organism evidence="2 3">
    <name type="scientific">Symbiochloris irregularis</name>
    <dbReference type="NCBI Taxonomy" id="706552"/>
    <lineage>
        <taxon>Eukaryota</taxon>
        <taxon>Viridiplantae</taxon>
        <taxon>Chlorophyta</taxon>
        <taxon>core chlorophytes</taxon>
        <taxon>Trebouxiophyceae</taxon>
        <taxon>Trebouxiales</taxon>
        <taxon>Trebouxiaceae</taxon>
        <taxon>Symbiochloris</taxon>
    </lineage>
</organism>
<keyword evidence="3" id="KW-1185">Reference proteome</keyword>
<feature type="compositionally biased region" description="Basic residues" evidence="1">
    <location>
        <begin position="41"/>
        <end position="50"/>
    </location>
</feature>
<feature type="compositionally biased region" description="Basic and acidic residues" evidence="1">
    <location>
        <begin position="280"/>
        <end position="290"/>
    </location>
</feature>
<dbReference type="InterPro" id="IPR010433">
    <property type="entry name" value="EIF-4B_pln"/>
</dbReference>
<comment type="caution">
    <text evidence="2">The sequence shown here is derived from an EMBL/GenBank/DDBJ whole genome shotgun (WGS) entry which is preliminary data.</text>
</comment>
<dbReference type="PANTHER" id="PTHR32091:SF20">
    <property type="entry name" value="EUKARYOTIC TRANSLATION INITIATION FACTOR 4B1"/>
    <property type="match status" value="1"/>
</dbReference>
<reference evidence="2 3" key="1">
    <citation type="journal article" date="2024" name="Nat. Commun.">
        <title>Phylogenomics reveals the evolutionary origins of lichenization in chlorophyte algae.</title>
        <authorList>
            <person name="Puginier C."/>
            <person name="Libourel C."/>
            <person name="Otte J."/>
            <person name="Skaloud P."/>
            <person name="Haon M."/>
            <person name="Grisel S."/>
            <person name="Petersen M."/>
            <person name="Berrin J.G."/>
            <person name="Delaux P.M."/>
            <person name="Dal Grande F."/>
            <person name="Keller J."/>
        </authorList>
    </citation>
    <scope>NUCLEOTIDE SEQUENCE [LARGE SCALE GENOMIC DNA]</scope>
    <source>
        <strain evidence="2 3">SAG 2036</strain>
    </source>
</reference>
<feature type="compositionally biased region" description="Gly residues" evidence="1">
    <location>
        <begin position="105"/>
        <end position="117"/>
    </location>
</feature>
<feature type="region of interest" description="Disordered" evidence="1">
    <location>
        <begin position="1"/>
        <end position="347"/>
    </location>
</feature>
<feature type="compositionally biased region" description="Basic and acidic residues" evidence="1">
    <location>
        <begin position="93"/>
        <end position="103"/>
    </location>
</feature>
<protein>
    <recommendedName>
        <fullName evidence="4">Eukaryotic translation initiation factor 4B</fullName>
    </recommendedName>
</protein>
<dbReference type="Pfam" id="PF06273">
    <property type="entry name" value="eIF-4B"/>
    <property type="match status" value="1"/>
</dbReference>
<dbReference type="EMBL" id="JALJOQ010000144">
    <property type="protein sequence ID" value="KAK9794017.1"/>
    <property type="molecule type" value="Genomic_DNA"/>
</dbReference>
<feature type="compositionally biased region" description="Basic and acidic residues" evidence="1">
    <location>
        <begin position="186"/>
        <end position="206"/>
    </location>
</feature>
<evidence type="ECO:0008006" key="4">
    <source>
        <dbReference type="Google" id="ProtNLM"/>
    </source>
</evidence>
<dbReference type="GO" id="GO:0003729">
    <property type="term" value="F:mRNA binding"/>
    <property type="evidence" value="ECO:0007669"/>
    <property type="project" value="TreeGrafter"/>
</dbReference>
<dbReference type="Proteomes" id="UP001465755">
    <property type="component" value="Unassembled WGS sequence"/>
</dbReference>
<accession>A0AAW1NSL5</accession>
<dbReference type="PANTHER" id="PTHR32091">
    <property type="entry name" value="EUKARYOTIC TRANSLATION INITIATION FACTOR 4B"/>
    <property type="match status" value="1"/>
</dbReference>
<feature type="compositionally biased region" description="Basic and acidic residues" evidence="1">
    <location>
        <begin position="118"/>
        <end position="152"/>
    </location>
</feature>
<evidence type="ECO:0000313" key="2">
    <source>
        <dbReference type="EMBL" id="KAK9794017.1"/>
    </source>
</evidence>
<feature type="compositionally biased region" description="Low complexity" evidence="1">
    <location>
        <begin position="155"/>
        <end position="169"/>
    </location>
</feature>
<feature type="compositionally biased region" description="Polar residues" evidence="1">
    <location>
        <begin position="51"/>
        <end position="65"/>
    </location>
</feature>
<dbReference type="GO" id="GO:0003743">
    <property type="term" value="F:translation initiation factor activity"/>
    <property type="evidence" value="ECO:0007669"/>
    <property type="project" value="InterPro"/>
</dbReference>
<evidence type="ECO:0000313" key="3">
    <source>
        <dbReference type="Proteomes" id="UP001465755"/>
    </source>
</evidence>
<sequence>MPQDVEEEEASGGILGPPPVAPSAALGGADAFPSLGEAGKVSKKDKRKKGQSVSLAEFQSGSSAARGSAFVPSAARYTPSSRDVDVQSLPTGPRERSAEEADRSGGLGGAFSRGGYGRGRDDDDEFNSRAPREDDGPSRADMADDWGKDRKFVAGGSSDRGSGFSSRGFEPSRAEGEGTWGRSRASSRDDQEDSRPASRGFEDRGDYAGPSKADTEDRWGSTRSFVPSAAPPRGEANGDRWGSRRSSSPLPPAGPSDTTNRPRLALKPRTLPVPDLPPPRPREEVLKQQGRDIAQPSRAADNREGDGPQGAEELQSRIAELRARIDVAKSTTAGSEQNTDEAKPSAEDGVELYSASLVGTAVLAVGAQLMAAGYT</sequence>
<evidence type="ECO:0000256" key="1">
    <source>
        <dbReference type="SAM" id="MobiDB-lite"/>
    </source>
</evidence>
<dbReference type="AlphaFoldDB" id="A0AAW1NSL5"/>
<proteinExistence type="predicted"/>
<gene>
    <name evidence="2" type="ORF">WJX73_002603</name>
</gene>
<name>A0AAW1NSL5_9CHLO</name>